<keyword evidence="2" id="KW-1003">Cell membrane</keyword>
<evidence type="ECO:0000256" key="4">
    <source>
        <dbReference type="ARBA" id="ARBA00022679"/>
    </source>
</evidence>
<dbReference type="Pfam" id="PF13641">
    <property type="entry name" value="Glyco_tranf_2_3"/>
    <property type="match status" value="1"/>
</dbReference>
<evidence type="ECO:0000256" key="2">
    <source>
        <dbReference type="ARBA" id="ARBA00022475"/>
    </source>
</evidence>
<feature type="transmembrane region" description="Helical" evidence="6">
    <location>
        <begin position="49"/>
        <end position="73"/>
    </location>
</feature>
<protein>
    <submittedName>
        <fullName evidence="7">Glycosyltransferase family 2 protein</fullName>
    </submittedName>
</protein>
<dbReference type="Proteomes" id="UP000325255">
    <property type="component" value="Unassembled WGS sequence"/>
</dbReference>
<dbReference type="GO" id="GO:0005886">
    <property type="term" value="C:plasma membrane"/>
    <property type="evidence" value="ECO:0007669"/>
    <property type="project" value="UniProtKB-SubCell"/>
</dbReference>
<dbReference type="AlphaFoldDB" id="A0A5M6IV15"/>
<comment type="caution">
    <text evidence="7">The sequence shown here is derived from an EMBL/GenBank/DDBJ whole genome shotgun (WGS) entry which is preliminary data.</text>
</comment>
<name>A0A5M6IV15_9PROT</name>
<dbReference type="PANTHER" id="PTHR22913:SF12">
    <property type="entry name" value="MANNURONAN SYNTHASE"/>
    <property type="match status" value="1"/>
</dbReference>
<feature type="transmembrane region" description="Helical" evidence="6">
    <location>
        <begin position="402"/>
        <end position="423"/>
    </location>
</feature>
<evidence type="ECO:0000313" key="8">
    <source>
        <dbReference type="Proteomes" id="UP000325255"/>
    </source>
</evidence>
<dbReference type="RefSeq" id="WP_150040751.1">
    <property type="nucleotide sequence ID" value="NZ_OW485601.1"/>
</dbReference>
<dbReference type="PANTHER" id="PTHR22913">
    <property type="entry name" value="HYALURONAN SYNTHASE"/>
    <property type="match status" value="1"/>
</dbReference>
<dbReference type="GO" id="GO:0030213">
    <property type="term" value="P:hyaluronan biosynthetic process"/>
    <property type="evidence" value="ECO:0007669"/>
    <property type="project" value="TreeGrafter"/>
</dbReference>
<evidence type="ECO:0000256" key="6">
    <source>
        <dbReference type="SAM" id="Phobius"/>
    </source>
</evidence>
<dbReference type="OrthoDB" id="6964257at2"/>
<feature type="transmembrane region" description="Helical" evidence="6">
    <location>
        <begin position="378"/>
        <end position="396"/>
    </location>
</feature>
<dbReference type="EMBL" id="VWPK01000014">
    <property type="protein sequence ID" value="KAA5612144.1"/>
    <property type="molecule type" value="Genomic_DNA"/>
</dbReference>
<dbReference type="GO" id="GO:0050501">
    <property type="term" value="F:hyaluronan synthase activity"/>
    <property type="evidence" value="ECO:0007669"/>
    <property type="project" value="TreeGrafter"/>
</dbReference>
<organism evidence="7 8">
    <name type="scientific">Rhodovastum atsumiense</name>
    <dbReference type="NCBI Taxonomy" id="504468"/>
    <lineage>
        <taxon>Bacteria</taxon>
        <taxon>Pseudomonadati</taxon>
        <taxon>Pseudomonadota</taxon>
        <taxon>Alphaproteobacteria</taxon>
        <taxon>Acetobacterales</taxon>
        <taxon>Acetobacteraceae</taxon>
        <taxon>Rhodovastum</taxon>
    </lineage>
</organism>
<keyword evidence="8" id="KW-1185">Reference proteome</keyword>
<gene>
    <name evidence="7" type="ORF">F1189_10780</name>
</gene>
<proteinExistence type="predicted"/>
<dbReference type="SUPFAM" id="SSF53448">
    <property type="entry name" value="Nucleotide-diphospho-sugar transferases"/>
    <property type="match status" value="1"/>
</dbReference>
<keyword evidence="3" id="KW-0328">Glycosyltransferase</keyword>
<keyword evidence="5 6" id="KW-0472">Membrane</keyword>
<evidence type="ECO:0000256" key="3">
    <source>
        <dbReference type="ARBA" id="ARBA00022676"/>
    </source>
</evidence>
<keyword evidence="6" id="KW-1133">Transmembrane helix</keyword>
<sequence length="533" mass="59153">MPRRDLPAGYHEYSPPGTAVLGALVHAAMLLLLMALLPRELPDHATWGLVLGVGIIGLWRWSWGGLHLLRALIYRWLVFPRIRRAAELQPPPRSLFVLVTSYRMKTATNVLVYGKLFDEIQRIGVPAFIVACITDPADAQIIGQMFRNCDALPEGTTLRIIAQTGTGKRSAMAEALEAIAAQHPLPGAQVVLMDGDTLLSSGTLSRTCSVLAAMPRVGAVTTDNIPLVAGHALIREWYRVRLTQRTCLMNSLSLSRRLLVLTGRFSVFRAEIATSPDFILAIAHDEIDHWRLGRITMVTGDDKSTWFTVLRHGWEMLYVPDVAVYNIEEPPTGKFVPDSITLMLRWYGNMARNNGRALGLGPRRCGWFIWLCLLDQRLSPWTSFVGLTTMLLGALLRDPYCLVYYPLWVLVTRTAVCGVYFTIAGRFHPMFPLILYYHQIVGAAVKIHAFHHPDRQKWTRQKVGAGPTRQGDPARLASDLMMAVQVGLFLLGMAMLAGVTETGPKPVPPAGIMDLLQGNVRPVHSVKSPNSAY</sequence>
<reference evidence="7 8" key="1">
    <citation type="submission" date="2019-09" db="EMBL/GenBank/DDBJ databases">
        <title>Genome sequence of Rhodovastum atsumiense, a diverse member of the Acetobacteraceae family of non-sulfur purple photosynthetic bacteria.</title>
        <authorList>
            <person name="Meyer T."/>
            <person name="Kyndt J."/>
        </authorList>
    </citation>
    <scope>NUCLEOTIDE SEQUENCE [LARGE SCALE GENOMIC DNA]</scope>
    <source>
        <strain evidence="7 8">DSM 21279</strain>
    </source>
</reference>
<evidence type="ECO:0000256" key="5">
    <source>
        <dbReference type="ARBA" id="ARBA00023136"/>
    </source>
</evidence>
<evidence type="ECO:0000256" key="1">
    <source>
        <dbReference type="ARBA" id="ARBA00004236"/>
    </source>
</evidence>
<comment type="subcellular location">
    <subcellularLocation>
        <location evidence="1">Cell membrane</location>
    </subcellularLocation>
</comment>
<dbReference type="InterPro" id="IPR029044">
    <property type="entry name" value="Nucleotide-diphossugar_trans"/>
</dbReference>
<evidence type="ECO:0000313" key="7">
    <source>
        <dbReference type="EMBL" id="KAA5612144.1"/>
    </source>
</evidence>
<keyword evidence="6" id="KW-0812">Transmembrane</keyword>
<accession>A0A5M6IV15</accession>
<dbReference type="GO" id="GO:0085029">
    <property type="term" value="P:extracellular matrix assembly"/>
    <property type="evidence" value="ECO:0007669"/>
    <property type="project" value="TreeGrafter"/>
</dbReference>
<keyword evidence="4 7" id="KW-0808">Transferase</keyword>
<feature type="transmembrane region" description="Helical" evidence="6">
    <location>
        <begin position="20"/>
        <end position="37"/>
    </location>
</feature>